<name>A0A915JTC2_ROMCU</name>
<dbReference type="PANTHER" id="PTHR46957">
    <property type="entry name" value="CYTOKINE RECEPTOR"/>
    <property type="match status" value="1"/>
</dbReference>
<accession>A0A915JTC2</accession>
<dbReference type="Pfam" id="PF00041">
    <property type="entry name" value="fn3"/>
    <property type="match status" value="2"/>
</dbReference>
<evidence type="ECO:0000313" key="3">
    <source>
        <dbReference type="WBParaSite" id="nRc.2.0.1.t29590-RA"/>
    </source>
</evidence>
<dbReference type="GO" id="GO:0016020">
    <property type="term" value="C:membrane"/>
    <property type="evidence" value="ECO:0007669"/>
    <property type="project" value="UniProtKB-SubCell"/>
</dbReference>
<dbReference type="SMART" id="SM00060">
    <property type="entry name" value="FN3"/>
    <property type="match status" value="2"/>
</dbReference>
<dbReference type="CDD" id="cd00063">
    <property type="entry name" value="FN3"/>
    <property type="match status" value="2"/>
</dbReference>
<evidence type="ECO:0000313" key="2">
    <source>
        <dbReference type="Proteomes" id="UP000887565"/>
    </source>
</evidence>
<organism evidence="2 3">
    <name type="scientific">Romanomermis culicivorax</name>
    <name type="common">Nematode worm</name>
    <dbReference type="NCBI Taxonomy" id="13658"/>
    <lineage>
        <taxon>Eukaryota</taxon>
        <taxon>Metazoa</taxon>
        <taxon>Ecdysozoa</taxon>
        <taxon>Nematoda</taxon>
        <taxon>Enoplea</taxon>
        <taxon>Dorylaimia</taxon>
        <taxon>Mermithida</taxon>
        <taxon>Mermithoidea</taxon>
        <taxon>Mermithidae</taxon>
        <taxon>Romanomermis</taxon>
    </lineage>
</organism>
<dbReference type="WBParaSite" id="nRc.2.0.1.t29590-RA">
    <property type="protein sequence ID" value="nRc.2.0.1.t29590-RA"/>
    <property type="gene ID" value="nRc.2.0.1.g29590"/>
</dbReference>
<dbReference type="SUPFAM" id="SSF49265">
    <property type="entry name" value="Fibronectin type III"/>
    <property type="match status" value="1"/>
</dbReference>
<dbReference type="Gene3D" id="2.60.40.10">
    <property type="entry name" value="Immunoglobulins"/>
    <property type="match status" value="2"/>
</dbReference>
<dbReference type="InterPro" id="IPR050713">
    <property type="entry name" value="RTP_Phos/Ushers"/>
</dbReference>
<feature type="domain" description="Fibronectin type-III" evidence="1">
    <location>
        <begin position="125"/>
        <end position="223"/>
    </location>
</feature>
<dbReference type="Proteomes" id="UP000887565">
    <property type="component" value="Unplaced"/>
</dbReference>
<dbReference type="InterPro" id="IPR013783">
    <property type="entry name" value="Ig-like_fold"/>
</dbReference>
<evidence type="ECO:0000259" key="1">
    <source>
        <dbReference type="PROSITE" id="PS50853"/>
    </source>
</evidence>
<protein>
    <submittedName>
        <fullName evidence="3">Fibronectin type-III domain-containing protein</fullName>
    </submittedName>
</protein>
<reference evidence="3" key="1">
    <citation type="submission" date="2022-11" db="UniProtKB">
        <authorList>
            <consortium name="WormBaseParasite"/>
        </authorList>
    </citation>
    <scope>IDENTIFICATION</scope>
</reference>
<dbReference type="InterPro" id="IPR003961">
    <property type="entry name" value="FN3_dom"/>
</dbReference>
<proteinExistence type="predicted"/>
<keyword evidence="2" id="KW-1185">Reference proteome</keyword>
<dbReference type="OMA" id="DQHKTHT"/>
<dbReference type="InterPro" id="IPR036116">
    <property type="entry name" value="FN3_sf"/>
</dbReference>
<sequence length="223" mass="25280">MFFFFPGPPRDVIAQPLNETAVKLTWDEPLDRNGPVLGYFVDFDELNEEDEFVWQKSNRQFSTLVTNFCSDITGMEVEFSTKEAILVNLNADTKYSARICAYNSKGDGVSSKAKTFRTPPLKPLPPKNFKIDVSQSENSEPIRLTLTASWDEPENMKNLAKTYILRYKLKEDENYEEIVVHNTTRLEIDGARAGRTYDFRIVALYNGQEGDEGANSITTPVAA</sequence>
<dbReference type="PANTHER" id="PTHR46957:SF3">
    <property type="entry name" value="CYTOKINE RECEPTOR"/>
    <property type="match status" value="1"/>
</dbReference>
<feature type="domain" description="Fibronectin type-III" evidence="1">
    <location>
        <begin position="8"/>
        <end position="121"/>
    </location>
</feature>
<dbReference type="PROSITE" id="PS50853">
    <property type="entry name" value="FN3"/>
    <property type="match status" value="2"/>
</dbReference>
<dbReference type="AlphaFoldDB" id="A0A915JTC2"/>